<feature type="compositionally biased region" description="Polar residues" evidence="1">
    <location>
        <begin position="72"/>
        <end position="87"/>
    </location>
</feature>
<evidence type="ECO:0000256" key="1">
    <source>
        <dbReference type="SAM" id="MobiDB-lite"/>
    </source>
</evidence>
<evidence type="ECO:0000313" key="3">
    <source>
        <dbReference type="Proteomes" id="UP000886595"/>
    </source>
</evidence>
<gene>
    <name evidence="2" type="ORF">Bca52824_004705</name>
</gene>
<dbReference type="EMBL" id="JAAMPC010000001">
    <property type="protein sequence ID" value="KAG2333525.1"/>
    <property type="molecule type" value="Genomic_DNA"/>
</dbReference>
<feature type="region of interest" description="Disordered" evidence="1">
    <location>
        <begin position="112"/>
        <end position="131"/>
    </location>
</feature>
<feature type="region of interest" description="Disordered" evidence="1">
    <location>
        <begin position="48"/>
        <end position="87"/>
    </location>
</feature>
<dbReference type="AlphaFoldDB" id="A0A8X7WR07"/>
<name>A0A8X7WR07_BRACI</name>
<organism evidence="2 3">
    <name type="scientific">Brassica carinata</name>
    <name type="common">Ethiopian mustard</name>
    <name type="synonym">Abyssinian cabbage</name>
    <dbReference type="NCBI Taxonomy" id="52824"/>
    <lineage>
        <taxon>Eukaryota</taxon>
        <taxon>Viridiplantae</taxon>
        <taxon>Streptophyta</taxon>
        <taxon>Embryophyta</taxon>
        <taxon>Tracheophyta</taxon>
        <taxon>Spermatophyta</taxon>
        <taxon>Magnoliopsida</taxon>
        <taxon>eudicotyledons</taxon>
        <taxon>Gunneridae</taxon>
        <taxon>Pentapetalae</taxon>
        <taxon>rosids</taxon>
        <taxon>malvids</taxon>
        <taxon>Brassicales</taxon>
        <taxon>Brassicaceae</taxon>
        <taxon>Brassiceae</taxon>
        <taxon>Brassica</taxon>
    </lineage>
</organism>
<feature type="compositionally biased region" description="Low complexity" evidence="1">
    <location>
        <begin position="116"/>
        <end position="131"/>
    </location>
</feature>
<feature type="compositionally biased region" description="Low complexity" evidence="1">
    <location>
        <begin position="48"/>
        <end position="59"/>
    </location>
</feature>
<comment type="caution">
    <text evidence="2">The sequence shown here is derived from an EMBL/GenBank/DDBJ whole genome shotgun (WGS) entry which is preliminary data.</text>
</comment>
<reference evidence="2 3" key="1">
    <citation type="submission" date="2020-02" db="EMBL/GenBank/DDBJ databases">
        <authorList>
            <person name="Ma Q."/>
            <person name="Huang Y."/>
            <person name="Song X."/>
            <person name="Pei D."/>
        </authorList>
    </citation>
    <scope>NUCLEOTIDE SEQUENCE [LARGE SCALE GENOMIC DNA]</scope>
    <source>
        <strain evidence="2">Sxm20200214</strain>
        <tissue evidence="2">Leaf</tissue>
    </source>
</reference>
<keyword evidence="3" id="KW-1185">Reference proteome</keyword>
<sequence>MDLKDSSEDNVQSAKDNLHDSSADSSGKTLLRADPRWPHLKKWLVTISSSPQVSQSVPPLKSKTLELEEDVPQTSSCVPESGEEITSSKDMISLTQNLSPVTVQDPKYACEGQQKLPSDSSLAPATSSPSPSLGAWTIPLKIVILATEENNMVKDKEERVPSPNHSVMSVTVPHTPTPSVAATPDSNLALATNKPNDQITSFDVYTPWQNSTCYTTRRLFSSQTPDVVTAWSLRLTATAVDYGGSTLGCSSSKLSTCHRWSVLRATGESAEGKTALLRYGCSRLVSL</sequence>
<proteinExistence type="predicted"/>
<feature type="region of interest" description="Disordered" evidence="1">
    <location>
        <begin position="1"/>
        <end position="33"/>
    </location>
</feature>
<protein>
    <submittedName>
        <fullName evidence="2">Uncharacterized protein</fullName>
    </submittedName>
</protein>
<evidence type="ECO:0000313" key="2">
    <source>
        <dbReference type="EMBL" id="KAG2333525.1"/>
    </source>
</evidence>
<dbReference type="Proteomes" id="UP000886595">
    <property type="component" value="Unassembled WGS sequence"/>
</dbReference>
<accession>A0A8X7WR07</accession>